<dbReference type="PANTHER" id="PTHR21569:SF1">
    <property type="entry name" value="SMALL RIBOSOMAL SUBUNIT PROTEIN US9M"/>
    <property type="match status" value="1"/>
</dbReference>
<dbReference type="PROSITE" id="PS00360">
    <property type="entry name" value="RIBOSOMAL_S9"/>
    <property type="match status" value="1"/>
</dbReference>
<dbReference type="Pfam" id="PF00380">
    <property type="entry name" value="Ribosomal_S9"/>
    <property type="match status" value="1"/>
</dbReference>
<evidence type="ECO:0000313" key="7">
    <source>
        <dbReference type="EMBL" id="KKQ15703.1"/>
    </source>
</evidence>
<dbReference type="AlphaFoldDB" id="A0A0G0F999"/>
<dbReference type="NCBIfam" id="NF001099">
    <property type="entry name" value="PRK00132.1"/>
    <property type="match status" value="1"/>
</dbReference>
<dbReference type="FunFam" id="3.30.230.10:FF:000001">
    <property type="entry name" value="30S ribosomal protein S9"/>
    <property type="match status" value="1"/>
</dbReference>
<accession>A0A0G0F999</accession>
<dbReference type="GO" id="GO:0015935">
    <property type="term" value="C:small ribosomal subunit"/>
    <property type="evidence" value="ECO:0007669"/>
    <property type="project" value="UniProtKB-ARBA"/>
</dbReference>
<evidence type="ECO:0000256" key="1">
    <source>
        <dbReference type="ARBA" id="ARBA00005251"/>
    </source>
</evidence>
<keyword evidence="2 4" id="KW-0689">Ribosomal protein</keyword>
<sequence>MEKYFEGIGRRKTSTARVRIYKGDKASTINGVPAVDFLKDYTKTELYIIRPLTVSGLETQYYFTAKVSGGGITGQADAIRLGLARAICLMNPEAKPELRKENLVTRDPREVERKKYHHVKSRKKPQFSKR</sequence>
<feature type="compositionally biased region" description="Basic residues" evidence="6">
    <location>
        <begin position="114"/>
        <end position="130"/>
    </location>
</feature>
<comment type="caution">
    <text evidence="7">The sequence shown here is derived from an EMBL/GenBank/DDBJ whole genome shotgun (WGS) entry which is preliminary data.</text>
</comment>
<gene>
    <name evidence="7" type="ORF">US29_C0038G0012</name>
</gene>
<name>A0A0G0F999_9BACT</name>
<dbReference type="InterPro" id="IPR000754">
    <property type="entry name" value="Ribosomal_uS9"/>
</dbReference>
<dbReference type="PATRIC" id="fig|1619098.3.peg.412"/>
<evidence type="ECO:0000256" key="6">
    <source>
        <dbReference type="SAM" id="MobiDB-lite"/>
    </source>
</evidence>
<evidence type="ECO:0000256" key="2">
    <source>
        <dbReference type="ARBA" id="ARBA00022980"/>
    </source>
</evidence>
<organism evidence="7 8">
    <name type="scientific">candidate division WS6 bacterium GW2011_GWF1_36_8</name>
    <dbReference type="NCBI Taxonomy" id="1619098"/>
    <lineage>
        <taxon>Bacteria</taxon>
        <taxon>Candidatus Dojkabacteria</taxon>
    </lineage>
</organism>
<evidence type="ECO:0000313" key="8">
    <source>
        <dbReference type="Proteomes" id="UP000033886"/>
    </source>
</evidence>
<evidence type="ECO:0000256" key="3">
    <source>
        <dbReference type="ARBA" id="ARBA00023274"/>
    </source>
</evidence>
<dbReference type="InterPro" id="IPR023035">
    <property type="entry name" value="Ribosomal_uS9_bac/plastid"/>
</dbReference>
<dbReference type="PANTHER" id="PTHR21569">
    <property type="entry name" value="RIBOSOMAL PROTEIN S9"/>
    <property type="match status" value="1"/>
</dbReference>
<dbReference type="GO" id="GO:0006412">
    <property type="term" value="P:translation"/>
    <property type="evidence" value="ECO:0007669"/>
    <property type="project" value="InterPro"/>
</dbReference>
<feature type="region of interest" description="Disordered" evidence="6">
    <location>
        <begin position="99"/>
        <end position="130"/>
    </location>
</feature>
<comment type="similarity">
    <text evidence="1 4">Belongs to the universal ribosomal protein uS9 family.</text>
</comment>
<dbReference type="Gene3D" id="3.30.230.10">
    <property type="match status" value="1"/>
</dbReference>
<dbReference type="InterPro" id="IPR014721">
    <property type="entry name" value="Ribsml_uS5_D2-typ_fold_subgr"/>
</dbReference>
<protein>
    <recommendedName>
        <fullName evidence="5">30S ribosomal protein S9</fullName>
    </recommendedName>
</protein>
<dbReference type="GO" id="GO:0003723">
    <property type="term" value="F:RNA binding"/>
    <property type="evidence" value="ECO:0007669"/>
    <property type="project" value="TreeGrafter"/>
</dbReference>
<evidence type="ECO:0000256" key="4">
    <source>
        <dbReference type="RuleBase" id="RU003815"/>
    </source>
</evidence>
<dbReference type="GO" id="GO:0003735">
    <property type="term" value="F:structural constituent of ribosome"/>
    <property type="evidence" value="ECO:0007669"/>
    <property type="project" value="InterPro"/>
</dbReference>
<proteinExistence type="inferred from homology"/>
<dbReference type="InterPro" id="IPR020574">
    <property type="entry name" value="Ribosomal_uS9_CS"/>
</dbReference>
<dbReference type="EMBL" id="LBSK01000038">
    <property type="protein sequence ID" value="KKQ15703.1"/>
    <property type="molecule type" value="Genomic_DNA"/>
</dbReference>
<keyword evidence="3 4" id="KW-0687">Ribonucleoprotein</keyword>
<dbReference type="Proteomes" id="UP000033886">
    <property type="component" value="Unassembled WGS sequence"/>
</dbReference>
<evidence type="ECO:0000256" key="5">
    <source>
        <dbReference type="RuleBase" id="RU003816"/>
    </source>
</evidence>
<reference evidence="7 8" key="1">
    <citation type="journal article" date="2015" name="Nature">
        <title>rRNA introns, odd ribosomes, and small enigmatic genomes across a large radiation of phyla.</title>
        <authorList>
            <person name="Brown C.T."/>
            <person name="Hug L.A."/>
            <person name="Thomas B.C."/>
            <person name="Sharon I."/>
            <person name="Castelle C.J."/>
            <person name="Singh A."/>
            <person name="Wilkins M.J."/>
            <person name="Williams K.H."/>
            <person name="Banfield J.F."/>
        </authorList>
    </citation>
    <scope>NUCLEOTIDE SEQUENCE [LARGE SCALE GENOMIC DNA]</scope>
</reference>
<dbReference type="GO" id="GO:0005737">
    <property type="term" value="C:cytoplasm"/>
    <property type="evidence" value="ECO:0007669"/>
    <property type="project" value="UniProtKB-ARBA"/>
</dbReference>
<feature type="compositionally biased region" description="Basic and acidic residues" evidence="6">
    <location>
        <begin position="99"/>
        <end position="113"/>
    </location>
</feature>
<dbReference type="InterPro" id="IPR020568">
    <property type="entry name" value="Ribosomal_Su5_D2-typ_SF"/>
</dbReference>
<dbReference type="SUPFAM" id="SSF54211">
    <property type="entry name" value="Ribosomal protein S5 domain 2-like"/>
    <property type="match status" value="1"/>
</dbReference>